<dbReference type="InterPro" id="IPR008930">
    <property type="entry name" value="Terpenoid_cyclase/PrenylTrfase"/>
</dbReference>
<proteinExistence type="predicted"/>
<keyword evidence="3" id="KW-1185">Reference proteome</keyword>
<evidence type="ECO:0000313" key="2">
    <source>
        <dbReference type="Ensembl" id="ENSLLEP00000024371.1"/>
    </source>
</evidence>
<dbReference type="SUPFAM" id="SSF49410">
    <property type="entry name" value="Alpha-macroglobulin receptor domain"/>
    <property type="match status" value="1"/>
</dbReference>
<dbReference type="GeneTree" id="ENSGT00940000154904"/>
<dbReference type="Pfam" id="PF07677">
    <property type="entry name" value="A2M_recep"/>
    <property type="match status" value="1"/>
</dbReference>
<dbReference type="InterPro" id="IPR011626">
    <property type="entry name" value="Alpha-macroglobulin_TED"/>
</dbReference>
<name>A0A8C5PKY3_9ANUR</name>
<dbReference type="GO" id="GO:0005615">
    <property type="term" value="C:extracellular space"/>
    <property type="evidence" value="ECO:0007669"/>
    <property type="project" value="InterPro"/>
</dbReference>
<reference evidence="2" key="1">
    <citation type="submission" date="2025-08" db="UniProtKB">
        <authorList>
            <consortium name="Ensembl"/>
        </authorList>
    </citation>
    <scope>IDENTIFICATION</scope>
</reference>
<dbReference type="Gene3D" id="2.60.120.1540">
    <property type="match status" value="1"/>
</dbReference>
<sequence length="439" mass="48654">MFSFPGYQKQLSYRHYDGSYSAFGPPYGAANTWLTAFTMKSFARAQSHIYIEEKQISDPRFWLSKQQKDNGCFRSVGLLFNNAMKGGVGDEVTLTAYITIAFLELPLPASNIVVRNALFCMENAAAKQNNVYTNTLLAYAFALAKKTDLCNQLLQRLDEQAIKTDDGIHWHRPEFSDDVGKIRAPHKLAPSAEVEMTSYALMARLTKPDYSVEDLTLATKIVNWIIKQRNPSGGFSSTQDTVVALQALSLFGSLTQSHDGPRKVSLSLDGSPVAKFQVDDSNRLLLQSALLDKVPGKYTVTVSGDGCVFIQASLKYNIPHPKGHAPFYISVTTDPDTCTHKSERILTVAVNVSYTGPRDSSNMAIVDLKLPSGYIPVKATVKRVMRPEASPMNLSKVVQTFRFLIEQDIPVGNLQPATAMVYDYYETGNGARRPSARRH</sequence>
<protein>
    <recommendedName>
        <fullName evidence="1">Alpha-macroglobulin receptor-binding domain-containing protein</fullName>
    </recommendedName>
</protein>
<dbReference type="PANTHER" id="PTHR11412">
    <property type="entry name" value="MACROGLOBULIN / COMPLEMENT"/>
    <property type="match status" value="1"/>
</dbReference>
<dbReference type="Pfam" id="PF07678">
    <property type="entry name" value="TED_complement"/>
    <property type="match status" value="1"/>
</dbReference>
<evidence type="ECO:0000259" key="1">
    <source>
        <dbReference type="SMART" id="SM01361"/>
    </source>
</evidence>
<dbReference type="SMART" id="SM01361">
    <property type="entry name" value="A2M_recep"/>
    <property type="match status" value="1"/>
</dbReference>
<dbReference type="InterPro" id="IPR036595">
    <property type="entry name" value="A-macroglobulin_rcpt-bd_sf"/>
</dbReference>
<accession>A0A8C5PKY3</accession>
<dbReference type="OrthoDB" id="9998011at2759"/>
<reference evidence="2" key="2">
    <citation type="submission" date="2025-09" db="UniProtKB">
        <authorList>
            <consortium name="Ensembl"/>
        </authorList>
    </citation>
    <scope>IDENTIFICATION</scope>
</reference>
<dbReference type="InterPro" id="IPR009048">
    <property type="entry name" value="A-macroglobulin_rcpt-bd"/>
</dbReference>
<dbReference type="SUPFAM" id="SSF48239">
    <property type="entry name" value="Terpenoid cyclases/Protein prenyltransferases"/>
    <property type="match status" value="1"/>
</dbReference>
<feature type="domain" description="Alpha-macroglobulin receptor-binding" evidence="1">
    <location>
        <begin position="361"/>
        <end position="435"/>
    </location>
</feature>
<dbReference type="InterPro" id="IPR050473">
    <property type="entry name" value="A2M/Complement_sys"/>
</dbReference>
<evidence type="ECO:0000313" key="3">
    <source>
        <dbReference type="Proteomes" id="UP000694569"/>
    </source>
</evidence>
<dbReference type="Gene3D" id="1.50.10.20">
    <property type="match status" value="1"/>
</dbReference>
<dbReference type="Gene3D" id="2.60.40.690">
    <property type="entry name" value="Alpha-macroglobulin, receptor-binding domain"/>
    <property type="match status" value="1"/>
</dbReference>
<organism evidence="2 3">
    <name type="scientific">Leptobrachium leishanense</name>
    <name type="common">Leishan spiny toad</name>
    <dbReference type="NCBI Taxonomy" id="445787"/>
    <lineage>
        <taxon>Eukaryota</taxon>
        <taxon>Metazoa</taxon>
        <taxon>Chordata</taxon>
        <taxon>Craniata</taxon>
        <taxon>Vertebrata</taxon>
        <taxon>Euteleostomi</taxon>
        <taxon>Amphibia</taxon>
        <taxon>Batrachia</taxon>
        <taxon>Anura</taxon>
        <taxon>Pelobatoidea</taxon>
        <taxon>Megophryidae</taxon>
        <taxon>Leptobrachium</taxon>
    </lineage>
</organism>
<dbReference type="Proteomes" id="UP000694569">
    <property type="component" value="Unplaced"/>
</dbReference>
<dbReference type="Ensembl" id="ENSLLET00000025300.1">
    <property type="protein sequence ID" value="ENSLLEP00000024371.1"/>
    <property type="gene ID" value="ENSLLEG00000015466.1"/>
</dbReference>
<dbReference type="PANTHER" id="PTHR11412:SF165">
    <property type="entry name" value="ALPHA-2-MACROGLOBULIN"/>
    <property type="match status" value="1"/>
</dbReference>
<dbReference type="AlphaFoldDB" id="A0A8C5PKY3"/>